<keyword evidence="3" id="KW-1185">Reference proteome</keyword>
<evidence type="ECO:0000256" key="1">
    <source>
        <dbReference type="SAM" id="MobiDB-lite"/>
    </source>
</evidence>
<evidence type="ECO:0000313" key="3">
    <source>
        <dbReference type="Proteomes" id="UP000020467"/>
    </source>
</evidence>
<proteinExistence type="predicted"/>
<sequence length="90" mass="9694">MSGIPLTAGIEASNKRPPHDGPGPAFEPGPADLKAAKKAERKAEKEQRREVEGPSRTESIVQSIKAKFSSDSSTPKKSRIERDRDGVPIS</sequence>
<dbReference type="OrthoDB" id="4825306at2759"/>
<feature type="compositionally biased region" description="Basic and acidic residues" evidence="1">
    <location>
        <begin position="34"/>
        <end position="55"/>
    </location>
</feature>
<dbReference type="AlphaFoldDB" id="A0A010RV02"/>
<organism evidence="2 3">
    <name type="scientific">Colletotrichum fioriniae PJ7</name>
    <dbReference type="NCBI Taxonomy" id="1445577"/>
    <lineage>
        <taxon>Eukaryota</taxon>
        <taxon>Fungi</taxon>
        <taxon>Dikarya</taxon>
        <taxon>Ascomycota</taxon>
        <taxon>Pezizomycotina</taxon>
        <taxon>Sordariomycetes</taxon>
        <taxon>Hypocreomycetidae</taxon>
        <taxon>Glomerellales</taxon>
        <taxon>Glomerellaceae</taxon>
        <taxon>Colletotrichum</taxon>
        <taxon>Colletotrichum acutatum species complex</taxon>
    </lineage>
</organism>
<dbReference type="KEGG" id="cfj:CFIO01_02701"/>
<gene>
    <name evidence="2" type="ORF">CFIO01_02701</name>
</gene>
<evidence type="ECO:0000313" key="2">
    <source>
        <dbReference type="EMBL" id="EXF84386.1"/>
    </source>
</evidence>
<reference evidence="2 3" key="1">
    <citation type="submission" date="2014-02" db="EMBL/GenBank/DDBJ databases">
        <title>The genome sequence of Colletotrichum fioriniae PJ7.</title>
        <authorList>
            <person name="Baroncelli R."/>
            <person name="Thon M.R."/>
        </authorList>
    </citation>
    <scope>NUCLEOTIDE SEQUENCE [LARGE SCALE GENOMIC DNA]</scope>
    <source>
        <strain evidence="2 3">PJ7</strain>
    </source>
</reference>
<accession>A0A010RV02</accession>
<protein>
    <submittedName>
        <fullName evidence="2">Uncharacterized protein</fullName>
    </submittedName>
</protein>
<feature type="compositionally biased region" description="Basic and acidic residues" evidence="1">
    <location>
        <begin position="78"/>
        <end position="90"/>
    </location>
</feature>
<dbReference type="HOGENOM" id="CLU_2440697_0_0_1"/>
<dbReference type="EMBL" id="JARH01000168">
    <property type="protein sequence ID" value="EXF84386.1"/>
    <property type="molecule type" value="Genomic_DNA"/>
</dbReference>
<dbReference type="Proteomes" id="UP000020467">
    <property type="component" value="Unassembled WGS sequence"/>
</dbReference>
<feature type="region of interest" description="Disordered" evidence="1">
    <location>
        <begin position="1"/>
        <end position="90"/>
    </location>
</feature>
<name>A0A010RV02_9PEZI</name>
<comment type="caution">
    <text evidence="2">The sequence shown here is derived from an EMBL/GenBank/DDBJ whole genome shotgun (WGS) entry which is preliminary data.</text>
</comment>